<keyword evidence="5" id="KW-0998">Cell outer membrane</keyword>
<evidence type="ECO:0000256" key="2">
    <source>
        <dbReference type="ARBA" id="ARBA00006275"/>
    </source>
</evidence>
<comment type="subcellular location">
    <subcellularLocation>
        <location evidence="1">Cell outer membrane</location>
    </subcellularLocation>
</comment>
<dbReference type="RefSeq" id="WP_120174348.1">
    <property type="nucleotide sequence ID" value="NZ_AP018049.1"/>
</dbReference>
<gene>
    <name evidence="8" type="ORF">PMEL1_01147</name>
</gene>
<keyword evidence="3" id="KW-0732">Signal</keyword>
<accession>A0A250KHP9</accession>
<name>A0A250KHP9_9BACT</name>
<evidence type="ECO:0000259" key="7">
    <source>
        <dbReference type="Pfam" id="PF14322"/>
    </source>
</evidence>
<dbReference type="Pfam" id="PF07980">
    <property type="entry name" value="SusD_RagB"/>
    <property type="match status" value="1"/>
</dbReference>
<dbReference type="PROSITE" id="PS51257">
    <property type="entry name" value="PROKAR_LIPOPROTEIN"/>
    <property type="match status" value="1"/>
</dbReference>
<evidence type="ECO:0000313" key="8">
    <source>
        <dbReference type="EMBL" id="BBA29220.1"/>
    </source>
</evidence>
<feature type="domain" description="RagB/SusD" evidence="6">
    <location>
        <begin position="346"/>
        <end position="463"/>
    </location>
</feature>
<dbReference type="InterPro" id="IPR033985">
    <property type="entry name" value="SusD-like_N"/>
</dbReference>
<dbReference type="InterPro" id="IPR012944">
    <property type="entry name" value="SusD_RagB_dom"/>
</dbReference>
<dbReference type="GO" id="GO:0009279">
    <property type="term" value="C:cell outer membrane"/>
    <property type="evidence" value="ECO:0007669"/>
    <property type="project" value="UniProtKB-SubCell"/>
</dbReference>
<dbReference type="OrthoDB" id="729505at2"/>
<organism evidence="8 9">
    <name type="scientific">Prevotella melaninogenica</name>
    <dbReference type="NCBI Taxonomy" id="28132"/>
    <lineage>
        <taxon>Bacteria</taxon>
        <taxon>Pseudomonadati</taxon>
        <taxon>Bacteroidota</taxon>
        <taxon>Bacteroidia</taxon>
        <taxon>Bacteroidales</taxon>
        <taxon>Prevotellaceae</taxon>
        <taxon>Prevotella</taxon>
    </lineage>
</organism>
<dbReference type="SUPFAM" id="SSF48452">
    <property type="entry name" value="TPR-like"/>
    <property type="match status" value="1"/>
</dbReference>
<dbReference type="InterPro" id="IPR011990">
    <property type="entry name" value="TPR-like_helical_dom_sf"/>
</dbReference>
<sequence length="465" mass="52544">MKKVTTILAICVVVMLTGCNDFLDIKPKGEKIPKTVTDYETLLNYESVQKVSDTYPTYLTDDVYLPDVAQGTATPGLNSVEQSILNLYLFKKDVFGEAQDDGFWFASYNRIYYYNTVIDNIMNAEGPSEQQKHSIQAEALISRALEYLYLVNGYAKHYDVRTAETDPGVPLILDEDISKKDLVRASVKDVYAQIQSDLQAALPNLPVQPKGNAFRASKAAGYGILAKMYLYMGNYTEALKAANEVLAINNSLLDLKKYAVVKVQSSIGRTNVPQDIDNPENIYIKFAPYVYGLSSKVFGSDELISLFSEDDMRLQIYFTKNFRNIPTDKYVWAPYLRANLAVSSPEIYLIAAECEAREGSVERAMTLINKLRDNRIKNNTDVVATDRNDALQKVLEERRRELAMSGMVRYIDLKRLNQESQFAKTVTHVTGEGTFSLEPNSPLYVLPIPAKVMRFNKNSMKQNER</sequence>
<evidence type="ECO:0000256" key="3">
    <source>
        <dbReference type="ARBA" id="ARBA00022729"/>
    </source>
</evidence>
<dbReference type="EMBL" id="AP018049">
    <property type="protein sequence ID" value="BBA29220.1"/>
    <property type="molecule type" value="Genomic_DNA"/>
</dbReference>
<keyword evidence="4" id="KW-0472">Membrane</keyword>
<evidence type="ECO:0000259" key="6">
    <source>
        <dbReference type="Pfam" id="PF07980"/>
    </source>
</evidence>
<reference evidence="8 9" key="1">
    <citation type="submission" date="2017-05" db="EMBL/GenBank/DDBJ databases">
        <title>whole genome sequence of Prevotella melaninogenica GAI 07411.</title>
        <authorList>
            <person name="Kondo Y."/>
            <person name="Hoshino T."/>
        </authorList>
    </citation>
    <scope>NUCLEOTIDE SEQUENCE [LARGE SCALE GENOMIC DNA]</scope>
    <source>
        <strain evidence="8 9">GAI 07411</strain>
    </source>
</reference>
<dbReference type="Gene3D" id="1.25.40.390">
    <property type="match status" value="1"/>
</dbReference>
<comment type="similarity">
    <text evidence="2">Belongs to the SusD family.</text>
</comment>
<evidence type="ECO:0000256" key="5">
    <source>
        <dbReference type="ARBA" id="ARBA00023237"/>
    </source>
</evidence>
<proteinExistence type="inferred from homology"/>
<dbReference type="Pfam" id="PF14322">
    <property type="entry name" value="SusD-like_3"/>
    <property type="match status" value="1"/>
</dbReference>
<evidence type="ECO:0000256" key="4">
    <source>
        <dbReference type="ARBA" id="ARBA00023136"/>
    </source>
</evidence>
<protein>
    <submittedName>
        <fullName evidence="8">Glycan metabolism protein RagB</fullName>
    </submittedName>
</protein>
<evidence type="ECO:0000256" key="1">
    <source>
        <dbReference type="ARBA" id="ARBA00004442"/>
    </source>
</evidence>
<evidence type="ECO:0000313" key="9">
    <source>
        <dbReference type="Proteomes" id="UP000267517"/>
    </source>
</evidence>
<feature type="domain" description="SusD-like N-terminal" evidence="7">
    <location>
        <begin position="21"/>
        <end position="230"/>
    </location>
</feature>
<dbReference type="AlphaFoldDB" id="A0A250KHP9"/>
<dbReference type="Proteomes" id="UP000267517">
    <property type="component" value="Chromosome I"/>
</dbReference>